<sequence>MLHSVAMTAEVLFVLGFLMSAAQCNPIATLPASRERLERVLTQAREDKHQDEQAPEELLGYSAQQRPEEINALGPNRTAVSRARPNLSSQTRGSKGGKPQELWSEQDSLNQIDEGPTSDVTLSLDAIDEYAYPDYRGKGCMDESGFVFAIGDQFTPGPSTCPCLCTDEGPLCTKPECPKVHPRCIKVDTSQCCPQCKEKKNYCEFRGKIYASLEEFKVSPCEKCRCEPSGEVLCSVAACPQTECVDPEYEPDQCCPICKSGPNCYADTAVIPAGREVKIDECTICYCTYEEGTWQIERQATCTRRSLCPPPPCNVPATLQKSLIKGLPDNDVASPAVRRACQPAGRIEQKHCLKMFQLTSGWCEVWAVLILEVPVTMNLLKIGLTPFCNPDIIAKHKYVDMTNYHLRPPTAQHVALAPLRDDVPLLDPCCGQLNAGAEVDLGVKGRQKFISFPHVASALCVPRGLRERPQTAPNFSGICVDLSEDKAWNSRRIPNAVLRARLNGSPSPIKVQPHSLRTSTQAAPHSTFPDKHTGQNYEYHFFKDGFSSDLRLWTVNSPAVQRFRYTSATQRSYDEVGWDAKLPRRLKAPETTLEKMADPVSERPSSRRYSSRPQLWQSIGSEWNRRQLRSRKDAKKPISFCSGCLRSGQIPLYTGSIGSENMDDIDNMDKDFHPLTLKRSVVPPYTPIQHAETPSLDIQERLSMQTLLLLLLLPLSQLHTSLDILRIFACQKLTHYTSQDLFGYFAKAHSLHKYLWDNQRFGGSYFRPRSAPVPNGDHQKPLQPLPETRASCLTPKSARRHLDKADEKVLKVSASSLCHPICLYEYVYNDVMSVTDSDLHLIKLTHIYISISLPLEYLHRMETEEAQEMAQMPGRDSPAANEASEEAEEPMAVPEDLSASSNHQQINRGDKACNIKVEARSDEENGLACDMNGVEEEECAEDLRVIDASGAKVNGSQPSPEAKAFSSAGGIRLPNGKLKCDICGIVCIGPNVLMVHKRSHTGERPFQCSQCGASFTQKGNLLRHIKLHSGEKPFKCHLCSYACRRRDALTGHLRTHSVGKPHKCAYCGRSYKQRSSLEEHKERCHNYLQCMGLQNSIYPVVKEESNQNEQREDLNQMGSDRALVLDRLANNVAKRKSTMPQKFVGEKRLSDLSYDGGAGELIQPHVIDQAINSAISYLGAESLRPLVQTSPASSSDVGLGSMFPLHKPTAEGHAGTGLSAKDSAAENLLLLSNSKSASSEKDGSPSHSGQDSTDTESNNEDRPGGAAPGLIYLTNHITSGVRNGVLPLVKEEQQRQYEAIRASMEMASEGFKVVTADGEQVRAYRCEHCRILFLDHVMYTIHMGCHGFRDPFECNLCGHRSQDRYEFSSHITRGEHRC</sequence>
<dbReference type="Proteomes" id="UP000831701">
    <property type="component" value="Chromosome 14"/>
</dbReference>
<accession>A0ACB8W5B9</accession>
<proteinExistence type="predicted"/>
<reference evidence="1" key="1">
    <citation type="submission" date="2022-04" db="EMBL/GenBank/DDBJ databases">
        <title>Jade perch genome.</title>
        <authorList>
            <person name="Chao B."/>
        </authorList>
    </citation>
    <scope>NUCLEOTIDE SEQUENCE</scope>
    <source>
        <strain evidence="1">CB-2022</strain>
    </source>
</reference>
<evidence type="ECO:0000313" key="1">
    <source>
        <dbReference type="EMBL" id="KAI3362988.1"/>
    </source>
</evidence>
<gene>
    <name evidence="1" type="ORF">L3Q82_011661</name>
</gene>
<name>A0ACB8W5B9_9TELE</name>
<comment type="caution">
    <text evidence="1">The sequence shown here is derived from an EMBL/GenBank/DDBJ whole genome shotgun (WGS) entry which is preliminary data.</text>
</comment>
<protein>
    <submittedName>
        <fullName evidence="1">Uncharacterized protein</fullName>
    </submittedName>
</protein>
<keyword evidence="2" id="KW-1185">Reference proteome</keyword>
<dbReference type="EMBL" id="CM041544">
    <property type="protein sequence ID" value="KAI3362988.1"/>
    <property type="molecule type" value="Genomic_DNA"/>
</dbReference>
<organism evidence="1 2">
    <name type="scientific">Scortum barcoo</name>
    <name type="common">barcoo grunter</name>
    <dbReference type="NCBI Taxonomy" id="214431"/>
    <lineage>
        <taxon>Eukaryota</taxon>
        <taxon>Metazoa</taxon>
        <taxon>Chordata</taxon>
        <taxon>Craniata</taxon>
        <taxon>Vertebrata</taxon>
        <taxon>Euteleostomi</taxon>
        <taxon>Actinopterygii</taxon>
        <taxon>Neopterygii</taxon>
        <taxon>Teleostei</taxon>
        <taxon>Neoteleostei</taxon>
        <taxon>Acanthomorphata</taxon>
        <taxon>Eupercaria</taxon>
        <taxon>Centrarchiformes</taxon>
        <taxon>Terapontoidei</taxon>
        <taxon>Terapontidae</taxon>
        <taxon>Scortum</taxon>
    </lineage>
</organism>
<evidence type="ECO:0000313" key="2">
    <source>
        <dbReference type="Proteomes" id="UP000831701"/>
    </source>
</evidence>